<reference evidence="8 9" key="1">
    <citation type="submission" date="2019-08" db="EMBL/GenBank/DDBJ databases">
        <title>In-depth cultivation of the pig gut microbiome towards novel bacterial diversity and tailored functional studies.</title>
        <authorList>
            <person name="Wylensek D."/>
            <person name="Hitch T.C.A."/>
            <person name="Clavel T."/>
        </authorList>
    </citation>
    <scope>NUCLEOTIDE SEQUENCE [LARGE SCALE GENOMIC DNA]</scope>
    <source>
        <strain evidence="8 9">WCA-693-APC-MOT-I</strain>
    </source>
</reference>
<evidence type="ECO:0000256" key="3">
    <source>
        <dbReference type="ARBA" id="ARBA00023082"/>
    </source>
</evidence>
<dbReference type="PROSITE" id="PS01063">
    <property type="entry name" value="SIGMA70_ECF"/>
    <property type="match status" value="1"/>
</dbReference>
<dbReference type="PANTHER" id="PTHR43133:SF60">
    <property type="entry name" value="RNA POLYMERASE SIGMA FACTOR SIGV"/>
    <property type="match status" value="1"/>
</dbReference>
<dbReference type="SUPFAM" id="SSF88946">
    <property type="entry name" value="Sigma2 domain of RNA polymerase sigma factors"/>
    <property type="match status" value="1"/>
</dbReference>
<accession>A0A6L5XVU3</accession>
<feature type="domain" description="RNA polymerase sigma-70 region 2" evidence="7">
    <location>
        <begin position="21"/>
        <end position="87"/>
    </location>
</feature>
<name>A0A6L5XVU3_9FIRM</name>
<keyword evidence="9" id="KW-1185">Reference proteome</keyword>
<dbReference type="Proteomes" id="UP000482209">
    <property type="component" value="Unassembled WGS sequence"/>
</dbReference>
<evidence type="ECO:0000256" key="6">
    <source>
        <dbReference type="RuleBase" id="RU000716"/>
    </source>
</evidence>
<dbReference type="NCBIfam" id="TIGR02937">
    <property type="entry name" value="sigma70-ECF"/>
    <property type="match status" value="1"/>
</dbReference>
<keyword evidence="3 6" id="KW-0731">Sigma factor</keyword>
<dbReference type="Gene3D" id="1.10.10.10">
    <property type="entry name" value="Winged helix-like DNA-binding domain superfamily/Winged helix DNA-binding domain"/>
    <property type="match status" value="1"/>
</dbReference>
<dbReference type="InterPro" id="IPR039425">
    <property type="entry name" value="RNA_pol_sigma-70-like"/>
</dbReference>
<evidence type="ECO:0000256" key="5">
    <source>
        <dbReference type="ARBA" id="ARBA00023163"/>
    </source>
</evidence>
<dbReference type="EMBL" id="VUMT01000001">
    <property type="protein sequence ID" value="MSS62468.1"/>
    <property type="molecule type" value="Genomic_DNA"/>
</dbReference>
<proteinExistence type="inferred from homology"/>
<keyword evidence="2 6" id="KW-0805">Transcription regulation</keyword>
<dbReference type="Gene3D" id="1.10.1740.10">
    <property type="match status" value="1"/>
</dbReference>
<dbReference type="GO" id="GO:0006352">
    <property type="term" value="P:DNA-templated transcription initiation"/>
    <property type="evidence" value="ECO:0007669"/>
    <property type="project" value="InterPro"/>
</dbReference>
<evidence type="ECO:0000313" key="9">
    <source>
        <dbReference type="Proteomes" id="UP000482209"/>
    </source>
</evidence>
<evidence type="ECO:0000256" key="2">
    <source>
        <dbReference type="ARBA" id="ARBA00023015"/>
    </source>
</evidence>
<dbReference type="GO" id="GO:0016987">
    <property type="term" value="F:sigma factor activity"/>
    <property type="evidence" value="ECO:0007669"/>
    <property type="project" value="UniProtKB-KW"/>
</dbReference>
<evidence type="ECO:0000256" key="4">
    <source>
        <dbReference type="ARBA" id="ARBA00023125"/>
    </source>
</evidence>
<keyword evidence="5 6" id="KW-0804">Transcription</keyword>
<dbReference type="InterPro" id="IPR014284">
    <property type="entry name" value="RNA_pol_sigma-70_dom"/>
</dbReference>
<comment type="caution">
    <text evidence="8">The sequence shown here is derived from an EMBL/GenBank/DDBJ whole genome shotgun (WGS) entry which is preliminary data.</text>
</comment>
<comment type="similarity">
    <text evidence="1 6">Belongs to the sigma-70 factor family. ECF subfamily.</text>
</comment>
<dbReference type="InterPro" id="IPR013325">
    <property type="entry name" value="RNA_pol_sigma_r2"/>
</dbReference>
<keyword evidence="4 6" id="KW-0238">DNA-binding</keyword>
<dbReference type="InterPro" id="IPR000838">
    <property type="entry name" value="RNA_pol_sigma70_ECF_CS"/>
</dbReference>
<dbReference type="PANTHER" id="PTHR43133">
    <property type="entry name" value="RNA POLYMERASE ECF-TYPE SIGMA FACTO"/>
    <property type="match status" value="1"/>
</dbReference>
<dbReference type="Pfam" id="PF04542">
    <property type="entry name" value="Sigma70_r2"/>
    <property type="match status" value="1"/>
</dbReference>
<organism evidence="8 9">
    <name type="scientific">Velocimicrobium porci</name>
    <dbReference type="NCBI Taxonomy" id="2606634"/>
    <lineage>
        <taxon>Bacteria</taxon>
        <taxon>Bacillati</taxon>
        <taxon>Bacillota</taxon>
        <taxon>Clostridia</taxon>
        <taxon>Lachnospirales</taxon>
        <taxon>Lachnospiraceae</taxon>
        <taxon>Velocimicrobium</taxon>
    </lineage>
</organism>
<protein>
    <recommendedName>
        <fullName evidence="6">RNA polymerase sigma factor</fullName>
    </recommendedName>
</protein>
<evidence type="ECO:0000313" key="8">
    <source>
        <dbReference type="EMBL" id="MSS62468.1"/>
    </source>
</evidence>
<dbReference type="InterPro" id="IPR013324">
    <property type="entry name" value="RNA_pol_sigma_r3/r4-like"/>
</dbReference>
<dbReference type="AlphaFoldDB" id="A0A6L5XVU3"/>
<dbReference type="SUPFAM" id="SSF88659">
    <property type="entry name" value="Sigma3 and sigma4 domains of RNA polymerase sigma factors"/>
    <property type="match status" value="1"/>
</dbReference>
<sequence>MKTTEEVEIIKSEDQQLSEWIDQYENLIFSICYKLTNNYFDAEDLTQETFLLAYQHLSTFDGNNERAWISKIATNKCLDYLKCAKRRSLPTEDTYFKAMKSNLPTPLESVLETDTKSRLLSTCQSLKDPYRQVAIDYFYKEMTAKEMANQYGKNLKTIQTQIYRAKSMMKKLWGKEMEYESK</sequence>
<dbReference type="InterPro" id="IPR036388">
    <property type="entry name" value="WH-like_DNA-bd_sf"/>
</dbReference>
<dbReference type="GO" id="GO:0003677">
    <property type="term" value="F:DNA binding"/>
    <property type="evidence" value="ECO:0007669"/>
    <property type="project" value="UniProtKB-KW"/>
</dbReference>
<dbReference type="RefSeq" id="WP_154515903.1">
    <property type="nucleotide sequence ID" value="NZ_VUMT01000001.1"/>
</dbReference>
<evidence type="ECO:0000256" key="1">
    <source>
        <dbReference type="ARBA" id="ARBA00010641"/>
    </source>
</evidence>
<evidence type="ECO:0000259" key="7">
    <source>
        <dbReference type="Pfam" id="PF04542"/>
    </source>
</evidence>
<gene>
    <name evidence="8" type="ORF">FYJ58_00985</name>
</gene>
<dbReference type="InterPro" id="IPR007627">
    <property type="entry name" value="RNA_pol_sigma70_r2"/>
</dbReference>